<evidence type="ECO:0000313" key="10">
    <source>
        <dbReference type="EMBL" id="MDN3689296.1"/>
    </source>
</evidence>
<sequence length="568" mass="64059">MILPQLTHLASICAKSGVTQAVLSPGSRCAPISLAFIRHPEIHCRTIPDERSAAFIAMGMAQQLQKPVVLVCTSGSASLNYGPAIAEAFYQQIPLLVLTADRPPEWVDQWDGQTIRQEKLYGQHVKESFTFPDEAQLPDQLWHAKRIVKEALVLSKSFPMGPVHINIPVREPFYPLPEEKYAFEVTDLEPPLEIQTGLSTFGEEAIQKIRAQLGKYRKILLLPGQQRPNRAIKTLLAEIIRKRQAVLVTDVISNQVQEGAIIHHDFFIKDPETQKEMAPELIISFGKSILSKAMKQFLRKSQATHWHVQPAGRVPDPFQKLGQIIRVHPEYFLEHFTNEQGPADPAFIQSWSQKNEALRNSIHGLLEKQAFGELLALKRVLVKLPSFGKVHLANSLAVRNVNRLGLPEKDLEIICNRGTSGIDGSTSTAVGCTFTTKENVTLITGDMAFFYDRNAFWHQYQLTNLRVVLFNNHGGGIFRMIEGPAEQPELEEYFETHQKLSAKHLAAEMGFEYRLVQNAAALEDCLETFFQKSLHPKIVEIESSSESNTRTLKILKESIQKYLIDHDL</sequence>
<gene>
    <name evidence="6 10" type="primary">menD</name>
    <name evidence="10" type="ORF">QWZ15_15790</name>
</gene>
<dbReference type="EC" id="2.2.1.9" evidence="6"/>
<dbReference type="CDD" id="cd07037">
    <property type="entry name" value="TPP_PYR_MenD"/>
    <property type="match status" value="1"/>
</dbReference>
<dbReference type="Pfam" id="PF16582">
    <property type="entry name" value="TPP_enzyme_M_2"/>
    <property type="match status" value="1"/>
</dbReference>
<dbReference type="Pfam" id="PF02775">
    <property type="entry name" value="TPP_enzyme_C"/>
    <property type="match status" value="1"/>
</dbReference>
<reference evidence="11" key="1">
    <citation type="journal article" date="2019" name="Int. J. Syst. Evol. Microbiol.">
        <title>The Global Catalogue of Microorganisms (GCM) 10K type strain sequencing project: providing services to taxonomists for standard genome sequencing and annotation.</title>
        <authorList>
            <consortium name="The Broad Institute Genomics Platform"/>
            <consortium name="The Broad Institute Genome Sequencing Center for Infectious Disease"/>
            <person name="Wu L."/>
            <person name="Ma J."/>
        </authorList>
    </citation>
    <scope>NUCLEOTIDE SEQUENCE [LARGE SCALE GENOMIC DNA]</scope>
    <source>
        <strain evidence="11">CECT 7706</strain>
    </source>
</reference>
<dbReference type="GO" id="GO:0070204">
    <property type="term" value="F:2-succinyl-5-enolpyruvyl-6-hydroxy-3-cyclohexene-1-carboxylic-acid synthase activity"/>
    <property type="evidence" value="ECO:0007669"/>
    <property type="project" value="UniProtKB-EC"/>
</dbReference>
<dbReference type="Pfam" id="PF02776">
    <property type="entry name" value="TPP_enzyme_N"/>
    <property type="match status" value="1"/>
</dbReference>
<dbReference type="CDD" id="cd02009">
    <property type="entry name" value="TPP_SHCHC_synthase"/>
    <property type="match status" value="1"/>
</dbReference>
<accession>A0ABT8CC96</accession>
<keyword evidence="6" id="KW-0474">Menaquinone biosynthesis</keyword>
<name>A0ABT8CC96_9BACT</name>
<comment type="subunit">
    <text evidence="6">Homodimer.</text>
</comment>
<dbReference type="PANTHER" id="PTHR42916:SF1">
    <property type="entry name" value="PROTEIN PHYLLO, CHLOROPLASTIC"/>
    <property type="match status" value="1"/>
</dbReference>
<keyword evidence="1 6" id="KW-0808">Transferase</keyword>
<dbReference type="HAMAP" id="MF_01659">
    <property type="entry name" value="MenD"/>
    <property type="match status" value="1"/>
</dbReference>
<dbReference type="InterPro" id="IPR032264">
    <property type="entry name" value="MenD_middle"/>
</dbReference>
<protein>
    <recommendedName>
        <fullName evidence="6">2-succinyl-5-enolpyruvyl-6-hydroxy-3-cyclohexene-1-carboxylate synthase</fullName>
        <shortName evidence="6">SEPHCHC synthase</shortName>
        <ecNumber evidence="6">2.2.1.9</ecNumber>
    </recommendedName>
    <alternativeName>
        <fullName evidence="6">Menaquinone biosynthesis protein MenD</fullName>
    </alternativeName>
</protein>
<dbReference type="InterPro" id="IPR012001">
    <property type="entry name" value="Thiamin_PyroP_enz_TPP-bd_dom"/>
</dbReference>
<keyword evidence="4 6" id="KW-0786">Thiamine pyrophosphate</keyword>
<evidence type="ECO:0000259" key="8">
    <source>
        <dbReference type="Pfam" id="PF02776"/>
    </source>
</evidence>
<keyword evidence="11" id="KW-1185">Reference proteome</keyword>
<dbReference type="InterPro" id="IPR029061">
    <property type="entry name" value="THDP-binding"/>
</dbReference>
<evidence type="ECO:0000256" key="1">
    <source>
        <dbReference type="ARBA" id="ARBA00022679"/>
    </source>
</evidence>
<dbReference type="Proteomes" id="UP001236663">
    <property type="component" value="Unassembled WGS sequence"/>
</dbReference>
<comment type="cofactor">
    <cofactor evidence="6">
        <name>thiamine diphosphate</name>
        <dbReference type="ChEBI" id="CHEBI:58937"/>
    </cofactor>
    <text evidence="6">Binds 1 thiamine pyrophosphate per subunit.</text>
</comment>
<evidence type="ECO:0000256" key="3">
    <source>
        <dbReference type="ARBA" id="ARBA00022842"/>
    </source>
</evidence>
<keyword evidence="5 6" id="KW-0464">Manganese</keyword>
<dbReference type="InterPro" id="IPR004433">
    <property type="entry name" value="MenaQ_synth_MenD"/>
</dbReference>
<evidence type="ECO:0000256" key="5">
    <source>
        <dbReference type="ARBA" id="ARBA00023211"/>
    </source>
</evidence>
<evidence type="ECO:0000256" key="6">
    <source>
        <dbReference type="HAMAP-Rule" id="MF_01659"/>
    </source>
</evidence>
<dbReference type="Gene3D" id="3.40.50.1220">
    <property type="entry name" value="TPP-binding domain"/>
    <property type="match status" value="1"/>
</dbReference>
<comment type="pathway">
    <text evidence="6">Quinol/quinone metabolism; 1,4-dihydroxy-2-naphthoate biosynthesis; 1,4-dihydroxy-2-naphthoate from chorismate: step 2/7.</text>
</comment>
<dbReference type="PIRSF" id="PIRSF004983">
    <property type="entry name" value="MenD"/>
    <property type="match status" value="1"/>
</dbReference>
<evidence type="ECO:0000256" key="4">
    <source>
        <dbReference type="ARBA" id="ARBA00023052"/>
    </source>
</evidence>
<comment type="function">
    <text evidence="6">Catalyzes the thiamine diphosphate-dependent decarboxylation of 2-oxoglutarate and the subsequent addition of the resulting succinic semialdehyde-thiamine pyrophosphate anion to isochorismate to yield 2-succinyl-5-enolpyruvyl-6-hydroxy-3-cyclohexene-1-carboxylate (SEPHCHC).</text>
</comment>
<evidence type="ECO:0000259" key="9">
    <source>
        <dbReference type="Pfam" id="PF16582"/>
    </source>
</evidence>
<dbReference type="EMBL" id="JAUFQS010000026">
    <property type="protein sequence ID" value="MDN3689296.1"/>
    <property type="molecule type" value="Genomic_DNA"/>
</dbReference>
<dbReference type="SUPFAM" id="SSF52518">
    <property type="entry name" value="Thiamin diphosphate-binding fold (THDP-binding)"/>
    <property type="match status" value="2"/>
</dbReference>
<dbReference type="NCBIfam" id="TIGR00173">
    <property type="entry name" value="menD"/>
    <property type="match status" value="1"/>
</dbReference>
<keyword evidence="2 6" id="KW-0479">Metal-binding</keyword>
<comment type="caution">
    <text evidence="10">The sequence shown here is derived from an EMBL/GenBank/DDBJ whole genome shotgun (WGS) entry which is preliminary data.</text>
</comment>
<organism evidence="10 11">
    <name type="scientific">Cyclobacterium jeungdonense</name>
    <dbReference type="NCBI Taxonomy" id="708087"/>
    <lineage>
        <taxon>Bacteria</taxon>
        <taxon>Pseudomonadati</taxon>
        <taxon>Bacteroidota</taxon>
        <taxon>Cytophagia</taxon>
        <taxon>Cytophagales</taxon>
        <taxon>Cyclobacteriaceae</taxon>
        <taxon>Cyclobacterium</taxon>
    </lineage>
</organism>
<evidence type="ECO:0000259" key="7">
    <source>
        <dbReference type="Pfam" id="PF02775"/>
    </source>
</evidence>
<proteinExistence type="inferred from homology"/>
<dbReference type="RefSeq" id="WP_163386201.1">
    <property type="nucleotide sequence ID" value="NZ_JAUFQS010000026.1"/>
</dbReference>
<dbReference type="PANTHER" id="PTHR42916">
    <property type="entry name" value="2-SUCCINYL-5-ENOLPYRUVYL-6-HYDROXY-3-CYCLOHEXENE-1-CARBOXYLATE SYNTHASE"/>
    <property type="match status" value="1"/>
</dbReference>
<evidence type="ECO:0000256" key="2">
    <source>
        <dbReference type="ARBA" id="ARBA00022723"/>
    </source>
</evidence>
<comment type="cofactor">
    <cofactor evidence="6">
        <name>Mg(2+)</name>
        <dbReference type="ChEBI" id="CHEBI:18420"/>
    </cofactor>
    <cofactor evidence="6">
        <name>Mn(2+)</name>
        <dbReference type="ChEBI" id="CHEBI:29035"/>
    </cofactor>
</comment>
<comment type="catalytic activity">
    <reaction evidence="6">
        <text>isochorismate + 2-oxoglutarate + H(+) = 5-enolpyruvoyl-6-hydroxy-2-succinyl-cyclohex-3-ene-1-carboxylate + CO2</text>
        <dbReference type="Rhea" id="RHEA:25593"/>
        <dbReference type="ChEBI" id="CHEBI:15378"/>
        <dbReference type="ChEBI" id="CHEBI:16526"/>
        <dbReference type="ChEBI" id="CHEBI:16810"/>
        <dbReference type="ChEBI" id="CHEBI:29780"/>
        <dbReference type="ChEBI" id="CHEBI:58818"/>
        <dbReference type="EC" id="2.2.1.9"/>
    </reaction>
</comment>
<evidence type="ECO:0000313" key="11">
    <source>
        <dbReference type="Proteomes" id="UP001236663"/>
    </source>
</evidence>
<feature type="domain" description="Thiamine pyrophosphate enzyme N-terminal TPP-binding" evidence="8">
    <location>
        <begin position="8"/>
        <end position="115"/>
    </location>
</feature>
<dbReference type="InterPro" id="IPR011766">
    <property type="entry name" value="TPP_enzyme_TPP-bd"/>
</dbReference>
<comment type="similarity">
    <text evidence="6">Belongs to the TPP enzyme family. MenD subfamily.</text>
</comment>
<dbReference type="Gene3D" id="3.40.50.970">
    <property type="match status" value="2"/>
</dbReference>
<feature type="domain" description="Thiamine pyrophosphate enzyme TPP-binding" evidence="7">
    <location>
        <begin position="423"/>
        <end position="540"/>
    </location>
</feature>
<comment type="pathway">
    <text evidence="6">Quinol/quinone metabolism; menaquinone biosynthesis.</text>
</comment>
<feature type="domain" description="Menaquinone biosynthesis protein MenD middle" evidence="9">
    <location>
        <begin position="246"/>
        <end position="380"/>
    </location>
</feature>
<keyword evidence="3 6" id="KW-0460">Magnesium</keyword>